<evidence type="ECO:0000313" key="2">
    <source>
        <dbReference type="EMBL" id="PAK71504.1"/>
    </source>
</evidence>
<dbReference type="GO" id="GO:0050660">
    <property type="term" value="F:flavin adenine dinucleotide binding"/>
    <property type="evidence" value="ECO:0007669"/>
    <property type="project" value="TreeGrafter"/>
</dbReference>
<evidence type="ECO:0000313" key="3">
    <source>
        <dbReference type="Proteomes" id="UP000216802"/>
    </source>
</evidence>
<dbReference type="PANTHER" id="PTHR43014:SF4">
    <property type="entry name" value="PYRIDINE NUCLEOTIDE-DISULFIDE OXIDOREDUCTASE RCLA-RELATED"/>
    <property type="match status" value="1"/>
</dbReference>
<dbReference type="GO" id="GO:0003955">
    <property type="term" value="F:NAD(P)H dehydrogenase (quinone) activity"/>
    <property type="evidence" value="ECO:0007669"/>
    <property type="project" value="TreeGrafter"/>
</dbReference>
<dbReference type="Proteomes" id="UP000216802">
    <property type="component" value="Unassembled WGS sequence"/>
</dbReference>
<dbReference type="EMBL" id="NCXI01000504">
    <property type="protein sequence ID" value="PAK71504.1"/>
    <property type="molecule type" value="Genomic_DNA"/>
</dbReference>
<dbReference type="SUPFAM" id="SSF51905">
    <property type="entry name" value="FAD/NAD(P)-binding domain"/>
    <property type="match status" value="1"/>
</dbReference>
<dbReference type="InterPro" id="IPR039648">
    <property type="entry name" value="DHPH_N"/>
</dbReference>
<reference evidence="2 3" key="1">
    <citation type="submission" date="2017-04" db="EMBL/GenBank/DDBJ databases">
        <title>Kefir bacterial isolates.</title>
        <authorList>
            <person name="Kim Y."/>
            <person name="Blasche S."/>
            <person name="Patil K.R."/>
        </authorList>
    </citation>
    <scope>NUCLEOTIDE SEQUENCE [LARGE SCALE GENOMIC DNA]</scope>
    <source>
        <strain evidence="2 3">OG2</strain>
    </source>
</reference>
<accession>A0A269XDS8</accession>
<feature type="domain" description="Pyridine nucleotide-disulphide oxidoreductase N-terminal" evidence="1">
    <location>
        <begin position="1"/>
        <end position="76"/>
    </location>
</feature>
<gene>
    <name evidence="2" type="ORF">B8W98_13375</name>
</gene>
<dbReference type="InterPro" id="IPR036188">
    <property type="entry name" value="FAD/NAD-bd_sf"/>
</dbReference>
<comment type="caution">
    <text evidence="2">The sequence shown here is derived from an EMBL/GenBank/DDBJ whole genome shotgun (WGS) entry which is preliminary data.</text>
</comment>
<dbReference type="PANTHER" id="PTHR43014">
    <property type="entry name" value="MERCURIC REDUCTASE"/>
    <property type="match status" value="1"/>
</dbReference>
<name>A0A269XDS8_9LACO</name>
<feature type="non-terminal residue" evidence="2">
    <location>
        <position position="78"/>
    </location>
</feature>
<dbReference type="PRINTS" id="PR00945">
    <property type="entry name" value="HGRDTASE"/>
</dbReference>
<proteinExistence type="predicted"/>
<dbReference type="Pfam" id="PF00070">
    <property type="entry name" value="Pyr_redox"/>
    <property type="match status" value="1"/>
</dbReference>
<dbReference type="RefSeq" id="WP_179287034.1">
    <property type="nucleotide sequence ID" value="NZ_NCXI01000504.1"/>
</dbReference>
<protein>
    <recommendedName>
        <fullName evidence="1">Pyridine nucleotide-disulphide oxidoreductase N-terminal domain-containing protein</fullName>
    </recommendedName>
</protein>
<sequence length="78" mass="8240">KLVVVGGGYIGSELGTAFANFGSEVTILEGAKDILGGFEKQMTQPVKKGMKEKGIEIVTEAMAKSAEETENGVKVTYE</sequence>
<dbReference type="AlphaFoldDB" id="A0A269XDS8"/>
<feature type="non-terminal residue" evidence="2">
    <location>
        <position position="1"/>
    </location>
</feature>
<organism evidence="2 3">
    <name type="scientific">Lentilactobacillus parakefiri</name>
    <dbReference type="NCBI Taxonomy" id="152332"/>
    <lineage>
        <taxon>Bacteria</taxon>
        <taxon>Bacillati</taxon>
        <taxon>Bacillota</taxon>
        <taxon>Bacilli</taxon>
        <taxon>Lactobacillales</taxon>
        <taxon>Lactobacillaceae</taxon>
        <taxon>Lentilactobacillus</taxon>
    </lineage>
</organism>
<dbReference type="Gene3D" id="3.50.50.60">
    <property type="entry name" value="FAD/NAD(P)-binding domain"/>
    <property type="match status" value="1"/>
</dbReference>
<evidence type="ECO:0000259" key="1">
    <source>
        <dbReference type="Pfam" id="PF00070"/>
    </source>
</evidence>